<feature type="region of interest" description="Disordered" evidence="3">
    <location>
        <begin position="204"/>
        <end position="233"/>
    </location>
</feature>
<dbReference type="Pfam" id="PF21730">
    <property type="entry name" value="Vma22_CCDC115"/>
    <property type="match status" value="1"/>
</dbReference>
<organism evidence="4 5">
    <name type="scientific">Gopherus evgoodei</name>
    <name type="common">Goodes thornscrub tortoise</name>
    <dbReference type="NCBI Taxonomy" id="1825980"/>
    <lineage>
        <taxon>Eukaryota</taxon>
        <taxon>Metazoa</taxon>
        <taxon>Chordata</taxon>
        <taxon>Craniata</taxon>
        <taxon>Vertebrata</taxon>
        <taxon>Euteleostomi</taxon>
        <taxon>Archelosauria</taxon>
        <taxon>Testudinata</taxon>
        <taxon>Testudines</taxon>
        <taxon>Cryptodira</taxon>
        <taxon>Durocryptodira</taxon>
        <taxon>Testudinoidea</taxon>
        <taxon>Testudinidae</taxon>
        <taxon>Gopherus</taxon>
    </lineage>
</organism>
<feature type="compositionally biased region" description="Pro residues" evidence="3">
    <location>
        <begin position="157"/>
        <end position="166"/>
    </location>
</feature>
<dbReference type="OrthoDB" id="408631at2759"/>
<proteinExistence type="predicted"/>
<evidence type="ECO:0000313" key="4">
    <source>
        <dbReference type="Ensembl" id="ENSGEVP00005030146.1"/>
    </source>
</evidence>
<feature type="compositionally biased region" description="Pro residues" evidence="3">
    <location>
        <begin position="73"/>
        <end position="95"/>
    </location>
</feature>
<dbReference type="AlphaFoldDB" id="A0A8C4YTB7"/>
<evidence type="ECO:0000256" key="1">
    <source>
        <dbReference type="ARBA" id="ARBA00093634"/>
    </source>
</evidence>
<reference evidence="4" key="2">
    <citation type="submission" date="2025-09" db="UniProtKB">
        <authorList>
            <consortium name="Ensembl"/>
        </authorList>
    </citation>
    <scope>IDENTIFICATION</scope>
</reference>
<reference evidence="4" key="1">
    <citation type="submission" date="2025-08" db="UniProtKB">
        <authorList>
            <consortium name="Ensembl"/>
        </authorList>
    </citation>
    <scope>IDENTIFICATION</scope>
</reference>
<feature type="region of interest" description="Disordered" evidence="3">
    <location>
        <begin position="1"/>
        <end position="100"/>
    </location>
</feature>
<dbReference type="Ensembl" id="ENSGEVT00005031664.1">
    <property type="protein sequence ID" value="ENSGEVP00005030146.1"/>
    <property type="gene ID" value="ENSGEVG00005021055.1"/>
</dbReference>
<evidence type="ECO:0000256" key="2">
    <source>
        <dbReference type="SAM" id="Coils"/>
    </source>
</evidence>
<name>A0A8C4YTB7_9SAUR</name>
<evidence type="ECO:0000256" key="3">
    <source>
        <dbReference type="SAM" id="MobiDB-lite"/>
    </source>
</evidence>
<feature type="compositionally biased region" description="Low complexity" evidence="3">
    <location>
        <begin position="31"/>
        <end position="61"/>
    </location>
</feature>
<keyword evidence="2" id="KW-0175">Coiled coil</keyword>
<keyword evidence="5" id="KW-1185">Reference proteome</keyword>
<dbReference type="PANTHER" id="PTHR31996:SF2">
    <property type="entry name" value="COILED-COIL DOMAIN-CONTAINING PROTEIN 115"/>
    <property type="match status" value="1"/>
</dbReference>
<protein>
    <recommendedName>
        <fullName evidence="1">Vacuolar ATPase assembly protein VMA22</fullName>
    </recommendedName>
</protein>
<dbReference type="InterPro" id="IPR040357">
    <property type="entry name" value="Vma22/CCDC115"/>
</dbReference>
<evidence type="ECO:0000313" key="5">
    <source>
        <dbReference type="Proteomes" id="UP000694390"/>
    </source>
</evidence>
<feature type="coiled-coil region" evidence="2">
    <location>
        <begin position="267"/>
        <end position="294"/>
    </location>
</feature>
<dbReference type="PANTHER" id="PTHR31996">
    <property type="entry name" value="COILED-COIL DOMAIN-CONTAINING PROTEIN 115"/>
    <property type="match status" value="1"/>
</dbReference>
<feature type="region of interest" description="Disordered" evidence="3">
    <location>
        <begin position="132"/>
        <end position="183"/>
    </location>
</feature>
<dbReference type="GO" id="GO:0070072">
    <property type="term" value="P:vacuolar proton-transporting V-type ATPase complex assembly"/>
    <property type="evidence" value="ECO:0007669"/>
    <property type="project" value="InterPro"/>
</dbReference>
<dbReference type="Proteomes" id="UP000694390">
    <property type="component" value="Unassembled WGS sequence"/>
</dbReference>
<dbReference type="GO" id="GO:0051082">
    <property type="term" value="F:unfolded protein binding"/>
    <property type="evidence" value="ECO:0007669"/>
    <property type="project" value="TreeGrafter"/>
</dbReference>
<accession>A0A8C4YTB7</accession>
<sequence>MCSGGGEGKGEEPGSLGPGQVLEEPGHGRAGAEPGAGRAAAPPAGGAGDAAGQEGRIQQPRGAGGAGGELEGPPFPPGSPFVPPSPNYCPHPLGPPTASGAPLPSPWAPFPTLITFSMPTVPPRPLAPIGLAKLQPHQPGGEGVSGEVQPLGGVSPPAAPDTPRVPPCRAGSRSLSPASPWAASRSLPCSTGLTWSRWSGCAPVLRQRKGPGKTAAPGPPLGPAPKSDSQRGALSQDPLTWFGILVSQSLRQAQSSFKEGILLAGEIASLQSDIEVTQAQYRALLERKRQLLAREG</sequence>
<gene>
    <name evidence="4" type="primary">CCDC115</name>
</gene>
<dbReference type="GeneTree" id="ENSGT01070000255648"/>